<evidence type="ECO:0000259" key="8">
    <source>
        <dbReference type="Pfam" id="PF02866"/>
    </source>
</evidence>
<dbReference type="Pfam" id="PF02866">
    <property type="entry name" value="Ldh_1_C"/>
    <property type="match status" value="1"/>
</dbReference>
<evidence type="ECO:0000256" key="4">
    <source>
        <dbReference type="PIRSR" id="PIRSR000102-2"/>
    </source>
</evidence>
<feature type="domain" description="Lactate/malate dehydrogenase N-terminal" evidence="7">
    <location>
        <begin position="1"/>
        <end position="140"/>
    </location>
</feature>
<comment type="similarity">
    <text evidence="6">Belongs to the LDH/MDH superfamily.</text>
</comment>
<feature type="binding site" evidence="5">
    <location>
        <begin position="7"/>
        <end position="12"/>
    </location>
    <ligand>
        <name>NAD(+)</name>
        <dbReference type="ChEBI" id="CHEBI:57540"/>
    </ligand>
</feature>
<dbReference type="Proteomes" id="UP000201169">
    <property type="component" value="Chromosome"/>
</dbReference>
<feature type="binding site" evidence="5">
    <location>
        <position position="32"/>
    </location>
    <ligand>
        <name>NAD(+)</name>
        <dbReference type="ChEBI" id="CHEBI:57540"/>
    </ligand>
</feature>
<dbReference type="AlphaFoldDB" id="A0A222MXQ3"/>
<dbReference type="PIRSF" id="PIRSF000102">
    <property type="entry name" value="Lac_mal_DH"/>
    <property type="match status" value="1"/>
</dbReference>
<dbReference type="PRINTS" id="PR00086">
    <property type="entry name" value="LLDHDRGNASE"/>
</dbReference>
<keyword evidence="1 6" id="KW-0560">Oxidoreductase</keyword>
<dbReference type="OrthoDB" id="9802969at2"/>
<evidence type="ECO:0000313" key="10">
    <source>
        <dbReference type="Proteomes" id="UP000201169"/>
    </source>
</evidence>
<keyword evidence="10" id="KW-1185">Reference proteome</keyword>
<feature type="binding site" evidence="4">
    <location>
        <position position="87"/>
    </location>
    <ligand>
        <name>substrate</name>
    </ligand>
</feature>
<dbReference type="GO" id="GO:0006089">
    <property type="term" value="P:lactate metabolic process"/>
    <property type="evidence" value="ECO:0007669"/>
    <property type="project" value="TreeGrafter"/>
</dbReference>
<dbReference type="EC" id="1.1.1.37" evidence="9"/>
<dbReference type="GO" id="GO:0004459">
    <property type="term" value="F:L-lactate dehydrogenase (NAD+) activity"/>
    <property type="evidence" value="ECO:0007669"/>
    <property type="project" value="TreeGrafter"/>
</dbReference>
<dbReference type="EMBL" id="CP022347">
    <property type="protein sequence ID" value="ASQ30763.1"/>
    <property type="molecule type" value="Genomic_DNA"/>
</dbReference>
<evidence type="ECO:0000256" key="6">
    <source>
        <dbReference type="RuleBase" id="RU003369"/>
    </source>
</evidence>
<dbReference type="Gene3D" id="3.90.110.10">
    <property type="entry name" value="Lactate dehydrogenase/glycoside hydrolase, family 4, C-terminal"/>
    <property type="match status" value="1"/>
</dbReference>
<feature type="binding site" evidence="4">
    <location>
        <position position="150"/>
    </location>
    <ligand>
        <name>substrate</name>
    </ligand>
</feature>
<dbReference type="InterPro" id="IPR001557">
    <property type="entry name" value="L-lactate/malate_DH"/>
</dbReference>
<dbReference type="PANTHER" id="PTHR43128">
    <property type="entry name" value="L-2-HYDROXYCARBOXYLATE DEHYDROGENASE (NAD(P)(+))"/>
    <property type="match status" value="1"/>
</dbReference>
<evidence type="ECO:0000313" key="9">
    <source>
        <dbReference type="EMBL" id="ASQ30763.1"/>
    </source>
</evidence>
<reference evidence="9 10" key="1">
    <citation type="submission" date="2017-07" db="EMBL/GenBank/DDBJ databases">
        <title>Analysis of two Campylobacter avium genomes and identification of a novel hippuricase gene.</title>
        <authorList>
            <person name="Miller W.G."/>
            <person name="Chapman M.H."/>
            <person name="Yee E."/>
            <person name="Revez J."/>
            <person name="Bono J.L."/>
            <person name="Rossi M."/>
        </authorList>
    </citation>
    <scope>NUCLEOTIDE SEQUENCE [LARGE SCALE GENOMIC DNA]</scope>
    <source>
        <strain evidence="9 10">LMG 24591</strain>
    </source>
</reference>
<dbReference type="SUPFAM" id="SSF56327">
    <property type="entry name" value="LDH C-terminal domain-like"/>
    <property type="match status" value="1"/>
</dbReference>
<dbReference type="Pfam" id="PF00056">
    <property type="entry name" value="Ldh_1_N"/>
    <property type="match status" value="1"/>
</dbReference>
<evidence type="ECO:0000256" key="3">
    <source>
        <dbReference type="PIRSR" id="PIRSR000102-1"/>
    </source>
</evidence>
<evidence type="ECO:0000259" key="7">
    <source>
        <dbReference type="Pfam" id="PF00056"/>
    </source>
</evidence>
<name>A0A222MXQ3_9BACT</name>
<dbReference type="InterPro" id="IPR015955">
    <property type="entry name" value="Lactate_DH/Glyco_Ohase_4_C"/>
</dbReference>
<evidence type="ECO:0000256" key="5">
    <source>
        <dbReference type="PIRSR" id="PIRSR000102-3"/>
    </source>
</evidence>
<accession>A0A222MXQ3</accession>
<feature type="binding site" evidence="4">
    <location>
        <position position="81"/>
    </location>
    <ligand>
        <name>substrate</name>
    </ligand>
</feature>
<feature type="domain" description="Lactate/malate dehydrogenase C-terminal" evidence="8">
    <location>
        <begin position="146"/>
        <end position="293"/>
    </location>
</feature>
<feature type="binding site" evidence="4">
    <location>
        <position position="119"/>
    </location>
    <ligand>
        <name>substrate</name>
    </ligand>
</feature>
<evidence type="ECO:0000256" key="2">
    <source>
        <dbReference type="ARBA" id="ARBA00023027"/>
    </source>
</evidence>
<dbReference type="InterPro" id="IPR036291">
    <property type="entry name" value="NAD(P)-bd_dom_sf"/>
</dbReference>
<evidence type="ECO:0000256" key="1">
    <source>
        <dbReference type="ARBA" id="ARBA00023002"/>
    </source>
</evidence>
<dbReference type="SUPFAM" id="SSF51735">
    <property type="entry name" value="NAD(P)-binding Rossmann-fold domains"/>
    <property type="match status" value="1"/>
</dbReference>
<dbReference type="InterPro" id="IPR022383">
    <property type="entry name" value="Lactate/malate_DH_C"/>
</dbReference>
<protein>
    <submittedName>
        <fullName evidence="9">Malate dehydrogenase, NAD-dependent</fullName>
        <ecNumber evidence="9">1.1.1.37</ecNumber>
    </submittedName>
</protein>
<keyword evidence="2 5" id="KW-0520">NAD</keyword>
<dbReference type="GO" id="GO:0030060">
    <property type="term" value="F:L-malate dehydrogenase (NAD+) activity"/>
    <property type="evidence" value="ECO:0007669"/>
    <property type="project" value="UniProtKB-EC"/>
</dbReference>
<sequence length="301" mass="33829">MKITIIGAGNVGVSIAYSLILRQTVKEIILIDRNPDLLFARDLELGQSIAALNLDIKLVCTSEYKYCENSDIVVFCAGARRQDGQSRDELLQINTNIMLECARNLKRYVDDPLFVVLTNPVDFLLNKLYECQIFSPKKIIAMAGALDNARFKYELAKKFNCKTSDLDTKLIGFHNDDMLLLKSHSTYKNKKITDLLSKDEIDDIENEVKTGGAKVIKYLKTSAYLAPAAACVRMIEAIRSGEFLAMSVVLHGEFGVHNKAFGVLARLSLQGVLELANLELDENETFKLQESLKKYNYLETK</sequence>
<organism evidence="9 10">
    <name type="scientific">Campylobacter avium LMG 24591</name>
    <dbReference type="NCBI Taxonomy" id="522484"/>
    <lineage>
        <taxon>Bacteria</taxon>
        <taxon>Pseudomonadati</taxon>
        <taxon>Campylobacterota</taxon>
        <taxon>Epsilonproteobacteria</taxon>
        <taxon>Campylobacterales</taxon>
        <taxon>Campylobacteraceae</taxon>
        <taxon>Campylobacter</taxon>
    </lineage>
</organism>
<dbReference type="InterPro" id="IPR001236">
    <property type="entry name" value="Lactate/malate_DH_N"/>
</dbReference>
<gene>
    <name evidence="9" type="primary">mdh</name>
    <name evidence="9" type="ORF">CAV_1135</name>
</gene>
<dbReference type="PANTHER" id="PTHR43128:SF16">
    <property type="entry name" value="L-LACTATE DEHYDROGENASE"/>
    <property type="match status" value="1"/>
</dbReference>
<dbReference type="RefSeq" id="WP_094325570.1">
    <property type="nucleotide sequence ID" value="NZ_CP022347.1"/>
</dbReference>
<proteinExistence type="inferred from homology"/>
<dbReference type="KEGG" id="cavi:CAV_1135"/>
<feature type="active site" description="Proton acceptor" evidence="3">
    <location>
        <position position="174"/>
    </location>
</feature>
<feature type="binding site" evidence="5">
    <location>
        <position position="94"/>
    </location>
    <ligand>
        <name>NAD(+)</name>
        <dbReference type="ChEBI" id="CHEBI:57540"/>
    </ligand>
</feature>
<dbReference type="Gene3D" id="3.40.50.720">
    <property type="entry name" value="NAD(P)-binding Rossmann-like Domain"/>
    <property type="match status" value="1"/>
</dbReference>